<keyword evidence="4" id="KW-0418">Kinase</keyword>
<gene>
    <name evidence="7" type="ORF">DBRI00130_LOCUS10038</name>
</gene>
<dbReference type="Pfam" id="PF00069">
    <property type="entry name" value="Pkinase"/>
    <property type="match status" value="1"/>
</dbReference>
<evidence type="ECO:0000259" key="6">
    <source>
        <dbReference type="PROSITE" id="PS50011"/>
    </source>
</evidence>
<dbReference type="PROSITE" id="PS50011">
    <property type="entry name" value="PROTEIN_KINASE_DOM"/>
    <property type="match status" value="1"/>
</dbReference>
<sequence>MIQYDCDDGRDDSSNDEIGTHARVTYSQVENAGPAARPLEFPAPSVHPGARITLKACEPTNGKIYLFRNVLVRISSDHRKPQLTHDAFADVGYCIRRKLSDSVFGSVRLCVVMRRRAVAQQERFLFRAGGGSGNGASQRSLDVIGEEDKWEDKDEENYFNLGDGDVQWEATSELVAVKIVSWAKMRFLRGKHLEDPIKEVASMQLLGDYHPNIISSIEVLQDEKYLYSVIPYCAGGDLYARIIDETRISKSRESVEAQARIWFRQIILALDHFQRKGVCHRDLSLDNMLLHDDNVVIIDLGMCLRVPFSDHVNQNCVTDVSAGTMRRLIQAQGQGGRWVYMAPEIAARDDQFDGFSVDIWAAGVILYIMLVGRAPFKWANEADEHFQLFASGHLSEVLASWEISLSDEACDLLQNMFWRNPRRRLSLAQIMQHPWVVG</sequence>
<keyword evidence="2" id="KW-0808">Transferase</keyword>
<dbReference type="GO" id="GO:0005634">
    <property type="term" value="C:nucleus"/>
    <property type="evidence" value="ECO:0007669"/>
    <property type="project" value="TreeGrafter"/>
</dbReference>
<evidence type="ECO:0000256" key="4">
    <source>
        <dbReference type="ARBA" id="ARBA00022777"/>
    </source>
</evidence>
<reference evidence="7" key="1">
    <citation type="submission" date="2021-01" db="EMBL/GenBank/DDBJ databases">
        <authorList>
            <person name="Corre E."/>
            <person name="Pelletier E."/>
            <person name="Niang G."/>
            <person name="Scheremetjew M."/>
            <person name="Finn R."/>
            <person name="Kale V."/>
            <person name="Holt S."/>
            <person name="Cochrane G."/>
            <person name="Meng A."/>
            <person name="Brown T."/>
            <person name="Cohen L."/>
        </authorList>
    </citation>
    <scope>NUCLEOTIDE SEQUENCE</scope>
    <source>
        <strain evidence="7">GSO104</strain>
    </source>
</reference>
<dbReference type="Gene3D" id="1.10.510.10">
    <property type="entry name" value="Transferase(Phosphotransferase) domain 1"/>
    <property type="match status" value="1"/>
</dbReference>
<dbReference type="GO" id="GO:0004674">
    <property type="term" value="F:protein serine/threonine kinase activity"/>
    <property type="evidence" value="ECO:0007669"/>
    <property type="project" value="UniProtKB-KW"/>
</dbReference>
<organism evidence="7">
    <name type="scientific">Ditylum brightwellii</name>
    <dbReference type="NCBI Taxonomy" id="49249"/>
    <lineage>
        <taxon>Eukaryota</taxon>
        <taxon>Sar</taxon>
        <taxon>Stramenopiles</taxon>
        <taxon>Ochrophyta</taxon>
        <taxon>Bacillariophyta</taxon>
        <taxon>Mediophyceae</taxon>
        <taxon>Lithodesmiophycidae</taxon>
        <taxon>Lithodesmiales</taxon>
        <taxon>Lithodesmiaceae</taxon>
        <taxon>Ditylum</taxon>
    </lineage>
</organism>
<dbReference type="PROSITE" id="PS00109">
    <property type="entry name" value="PROTEIN_KINASE_TYR"/>
    <property type="match status" value="1"/>
</dbReference>
<feature type="domain" description="Protein kinase" evidence="6">
    <location>
        <begin position="93"/>
        <end position="436"/>
    </location>
</feature>
<keyword evidence="5" id="KW-0067">ATP-binding</keyword>
<evidence type="ECO:0000256" key="1">
    <source>
        <dbReference type="ARBA" id="ARBA00022527"/>
    </source>
</evidence>
<evidence type="ECO:0000256" key="5">
    <source>
        <dbReference type="ARBA" id="ARBA00022840"/>
    </source>
</evidence>
<name>A0A6S8T5L0_9STRA</name>
<keyword evidence="1" id="KW-0723">Serine/threonine-protein kinase</keyword>
<accession>A0A6S8T5L0</accession>
<protein>
    <recommendedName>
        <fullName evidence="6">Protein kinase domain-containing protein</fullName>
    </recommendedName>
</protein>
<dbReference type="GO" id="GO:0005524">
    <property type="term" value="F:ATP binding"/>
    <property type="evidence" value="ECO:0007669"/>
    <property type="project" value="UniProtKB-KW"/>
</dbReference>
<evidence type="ECO:0000256" key="2">
    <source>
        <dbReference type="ARBA" id="ARBA00022679"/>
    </source>
</evidence>
<dbReference type="InterPro" id="IPR000719">
    <property type="entry name" value="Prot_kinase_dom"/>
</dbReference>
<dbReference type="InterPro" id="IPR008266">
    <property type="entry name" value="Tyr_kinase_AS"/>
</dbReference>
<dbReference type="AlphaFoldDB" id="A0A6S8T5L0"/>
<dbReference type="SUPFAM" id="SSF56112">
    <property type="entry name" value="Protein kinase-like (PK-like)"/>
    <property type="match status" value="1"/>
</dbReference>
<dbReference type="PANTHER" id="PTHR24345">
    <property type="entry name" value="SERINE/THREONINE-PROTEIN KINASE PLK"/>
    <property type="match status" value="1"/>
</dbReference>
<dbReference type="InterPro" id="IPR011009">
    <property type="entry name" value="Kinase-like_dom_sf"/>
</dbReference>
<proteinExistence type="predicted"/>
<dbReference type="EMBL" id="HBNS01012438">
    <property type="protein sequence ID" value="CAE4597966.1"/>
    <property type="molecule type" value="Transcribed_RNA"/>
</dbReference>
<dbReference type="PANTHER" id="PTHR24345:SF91">
    <property type="entry name" value="SERINE_THREONINE-PROTEIN KINASE PLK4"/>
    <property type="match status" value="1"/>
</dbReference>
<evidence type="ECO:0000256" key="3">
    <source>
        <dbReference type="ARBA" id="ARBA00022741"/>
    </source>
</evidence>
<keyword evidence="3" id="KW-0547">Nucleotide-binding</keyword>
<evidence type="ECO:0000313" key="7">
    <source>
        <dbReference type="EMBL" id="CAE4597966.1"/>
    </source>
</evidence>